<dbReference type="AlphaFoldDB" id="A0A7S3N4J0"/>
<gene>
    <name evidence="2" type="ORF">EHAR0213_LOCUS160</name>
</gene>
<feature type="coiled-coil region" evidence="1">
    <location>
        <begin position="42"/>
        <end position="69"/>
    </location>
</feature>
<protein>
    <submittedName>
        <fullName evidence="2">Uncharacterized protein</fullName>
    </submittedName>
</protein>
<organism evidence="2">
    <name type="scientific">Euplotes harpa</name>
    <dbReference type="NCBI Taxonomy" id="151035"/>
    <lineage>
        <taxon>Eukaryota</taxon>
        <taxon>Sar</taxon>
        <taxon>Alveolata</taxon>
        <taxon>Ciliophora</taxon>
        <taxon>Intramacronucleata</taxon>
        <taxon>Spirotrichea</taxon>
        <taxon>Hypotrichia</taxon>
        <taxon>Euplotida</taxon>
        <taxon>Euplotidae</taxon>
        <taxon>Euplotes</taxon>
    </lineage>
</organism>
<evidence type="ECO:0000256" key="1">
    <source>
        <dbReference type="SAM" id="Coils"/>
    </source>
</evidence>
<dbReference type="EMBL" id="HBII01000446">
    <property type="protein sequence ID" value="CAE0341253.1"/>
    <property type="molecule type" value="Transcribed_RNA"/>
</dbReference>
<proteinExistence type="predicted"/>
<accession>A0A7S3N4J0</accession>
<sequence length="115" mass="13828">MQIQDYENQIDSLRYDHKKNKNVYDQYESGVDLSSNEDDEQAREHQRNKDYVEVKVKGLEEEIKKLKAMQVVEQTNINEIQSKINQINMEKNLRSTNRVKKELNRHEKYMTPNKV</sequence>
<keyword evidence="1" id="KW-0175">Coiled coil</keyword>
<evidence type="ECO:0000313" key="2">
    <source>
        <dbReference type="EMBL" id="CAE0341253.1"/>
    </source>
</evidence>
<reference evidence="2" key="1">
    <citation type="submission" date="2021-01" db="EMBL/GenBank/DDBJ databases">
        <authorList>
            <person name="Corre E."/>
            <person name="Pelletier E."/>
            <person name="Niang G."/>
            <person name="Scheremetjew M."/>
            <person name="Finn R."/>
            <person name="Kale V."/>
            <person name="Holt S."/>
            <person name="Cochrane G."/>
            <person name="Meng A."/>
            <person name="Brown T."/>
            <person name="Cohen L."/>
        </authorList>
    </citation>
    <scope>NUCLEOTIDE SEQUENCE</scope>
    <source>
        <strain evidence="2">FSP1.4</strain>
    </source>
</reference>
<name>A0A7S3N4J0_9SPIT</name>